<evidence type="ECO:0000313" key="2">
    <source>
        <dbReference type="Proteomes" id="UP000504637"/>
    </source>
</evidence>
<sequence length="242" mass="27189">MSSEGLFDDKFRVAVLIVRFIALPVLACCMLGSLWLLKSWKVYDVSHRVWFNVAVTTTFLYLVFANCLWFTSPESTRLPTRSVPIFATFTGLFYFVPRLMTFVAITCFAATFTSVLSHRRRYKTFNEWASGLLFGLLFLDIVVRAMDVNNSIHYDTSKGSRWITYSGRSGLLADISRVLEVLLLAAYLLAVLVVVCSSFRTSTVMAIPNCTTLHIGIRDTRPGLDIMGHNASYGAFAPLGQY</sequence>
<feature type="transmembrane region" description="Helical" evidence="1">
    <location>
        <begin position="49"/>
        <end position="72"/>
    </location>
</feature>
<evidence type="ECO:0000313" key="3">
    <source>
        <dbReference type="RefSeq" id="XP_033459564.1"/>
    </source>
</evidence>
<feature type="transmembrane region" description="Helical" evidence="1">
    <location>
        <begin position="181"/>
        <end position="199"/>
    </location>
</feature>
<keyword evidence="1" id="KW-0472">Membrane</keyword>
<accession>A0A6J3M3P9</accession>
<dbReference type="Proteomes" id="UP000504637">
    <property type="component" value="Unplaced"/>
</dbReference>
<organism evidence="3">
    <name type="scientific">Dissoconium aciculare CBS 342.82</name>
    <dbReference type="NCBI Taxonomy" id="1314786"/>
    <lineage>
        <taxon>Eukaryota</taxon>
        <taxon>Fungi</taxon>
        <taxon>Dikarya</taxon>
        <taxon>Ascomycota</taxon>
        <taxon>Pezizomycotina</taxon>
        <taxon>Dothideomycetes</taxon>
        <taxon>Dothideomycetidae</taxon>
        <taxon>Mycosphaerellales</taxon>
        <taxon>Dissoconiaceae</taxon>
        <taxon>Dissoconium</taxon>
    </lineage>
</organism>
<name>A0A6J3M3P9_9PEZI</name>
<feature type="transmembrane region" description="Helical" evidence="1">
    <location>
        <begin position="128"/>
        <end position="146"/>
    </location>
</feature>
<keyword evidence="2" id="KW-1185">Reference proteome</keyword>
<gene>
    <name evidence="3" type="ORF">K489DRAFT_410806</name>
</gene>
<keyword evidence="1" id="KW-1133">Transmembrane helix</keyword>
<feature type="transmembrane region" description="Helical" evidence="1">
    <location>
        <begin position="12"/>
        <end position="37"/>
    </location>
</feature>
<dbReference type="RefSeq" id="XP_033459564.1">
    <property type="nucleotide sequence ID" value="XM_033607742.1"/>
</dbReference>
<protein>
    <submittedName>
        <fullName evidence="3">Uncharacterized protein</fullName>
    </submittedName>
</protein>
<feature type="transmembrane region" description="Helical" evidence="1">
    <location>
        <begin position="92"/>
        <end position="116"/>
    </location>
</feature>
<dbReference type="AlphaFoldDB" id="A0A6J3M3P9"/>
<dbReference type="GeneID" id="54365541"/>
<evidence type="ECO:0000256" key="1">
    <source>
        <dbReference type="SAM" id="Phobius"/>
    </source>
</evidence>
<keyword evidence="1" id="KW-0812">Transmembrane</keyword>
<reference evidence="3" key="3">
    <citation type="submission" date="2025-08" db="UniProtKB">
        <authorList>
            <consortium name="RefSeq"/>
        </authorList>
    </citation>
    <scope>IDENTIFICATION</scope>
    <source>
        <strain evidence="3">CBS 342.82</strain>
    </source>
</reference>
<proteinExistence type="predicted"/>
<reference evidence="3" key="2">
    <citation type="submission" date="2020-04" db="EMBL/GenBank/DDBJ databases">
        <authorList>
            <consortium name="NCBI Genome Project"/>
        </authorList>
    </citation>
    <scope>NUCLEOTIDE SEQUENCE</scope>
    <source>
        <strain evidence="3">CBS 342.82</strain>
    </source>
</reference>
<reference evidence="3" key="1">
    <citation type="submission" date="2020-01" db="EMBL/GenBank/DDBJ databases">
        <authorList>
            <consortium name="DOE Joint Genome Institute"/>
            <person name="Haridas S."/>
            <person name="Albert R."/>
            <person name="Binder M."/>
            <person name="Bloem J."/>
            <person name="Labutti K."/>
            <person name="Salamov A."/>
            <person name="Andreopoulos B."/>
            <person name="Baker S.E."/>
            <person name="Barry K."/>
            <person name="Bills G."/>
            <person name="Bluhm B.H."/>
            <person name="Cannon C."/>
            <person name="Castanera R."/>
            <person name="Culley D.E."/>
            <person name="Daum C."/>
            <person name="Ezra D."/>
            <person name="Gonzalez J.B."/>
            <person name="Henrissat B."/>
            <person name="Kuo A."/>
            <person name="Liang C."/>
            <person name="Lipzen A."/>
            <person name="Lutzoni F."/>
            <person name="Magnuson J."/>
            <person name="Mondo S."/>
            <person name="Nolan M."/>
            <person name="Ohm R."/>
            <person name="Pangilinan J."/>
            <person name="Park H.-J."/>
            <person name="Ramirez L."/>
            <person name="Alfaro M."/>
            <person name="Sun H."/>
            <person name="Tritt A."/>
            <person name="Yoshinaga Y."/>
            <person name="Zwiers L.-H."/>
            <person name="Turgeon B.G."/>
            <person name="Goodwin S.B."/>
            <person name="Spatafora J.W."/>
            <person name="Crous P.W."/>
            <person name="Grigoriev I.V."/>
        </authorList>
    </citation>
    <scope>NUCLEOTIDE SEQUENCE</scope>
    <source>
        <strain evidence="3">CBS 342.82</strain>
    </source>
</reference>